<reference evidence="3" key="1">
    <citation type="submission" date="2014-04" db="EMBL/GenBank/DDBJ databases">
        <title>Evolutionary Origins and Diversification of the Mycorrhizal Mutualists.</title>
        <authorList>
            <consortium name="DOE Joint Genome Institute"/>
            <consortium name="Mycorrhizal Genomics Consortium"/>
            <person name="Kohler A."/>
            <person name="Kuo A."/>
            <person name="Nagy L.G."/>
            <person name="Floudas D."/>
            <person name="Copeland A."/>
            <person name="Barry K.W."/>
            <person name="Cichocki N."/>
            <person name="Veneault-Fourrey C."/>
            <person name="LaButti K."/>
            <person name="Lindquist E.A."/>
            <person name="Lipzen A."/>
            <person name="Lundell T."/>
            <person name="Morin E."/>
            <person name="Murat C."/>
            <person name="Riley R."/>
            <person name="Ohm R."/>
            <person name="Sun H."/>
            <person name="Tunlid A."/>
            <person name="Henrissat B."/>
            <person name="Grigoriev I.V."/>
            <person name="Hibbett D.S."/>
            <person name="Martin F."/>
        </authorList>
    </citation>
    <scope>NUCLEOTIDE SEQUENCE [LARGE SCALE GENOMIC DNA]</scope>
    <source>
        <strain evidence="3">FD-334 SS-4</strain>
    </source>
</reference>
<dbReference type="Proteomes" id="UP000054270">
    <property type="component" value="Unassembled WGS sequence"/>
</dbReference>
<evidence type="ECO:0000313" key="3">
    <source>
        <dbReference type="Proteomes" id="UP000054270"/>
    </source>
</evidence>
<protein>
    <submittedName>
        <fullName evidence="2">Uncharacterized protein</fullName>
    </submittedName>
</protein>
<organism evidence="2 3">
    <name type="scientific">Hypholoma sublateritium (strain FD-334 SS-4)</name>
    <dbReference type="NCBI Taxonomy" id="945553"/>
    <lineage>
        <taxon>Eukaryota</taxon>
        <taxon>Fungi</taxon>
        <taxon>Dikarya</taxon>
        <taxon>Basidiomycota</taxon>
        <taxon>Agaricomycotina</taxon>
        <taxon>Agaricomycetes</taxon>
        <taxon>Agaricomycetidae</taxon>
        <taxon>Agaricales</taxon>
        <taxon>Agaricineae</taxon>
        <taxon>Strophariaceae</taxon>
        <taxon>Hypholoma</taxon>
    </lineage>
</organism>
<dbReference type="EMBL" id="KN817557">
    <property type="protein sequence ID" value="KJA21563.1"/>
    <property type="molecule type" value="Genomic_DNA"/>
</dbReference>
<gene>
    <name evidence="2" type="ORF">HYPSUDRAFT_725896</name>
</gene>
<accession>A0A0D2MDG0</accession>
<sequence length="152" mass="16596">MKEAKDQGKVSPDERVDSQRVDCTSSASLPLNLSEDRAKTTPPGCVAGTGQAAMSIVDRLLNPVCTFQFSLERPGDHIKTPYRRRRARTCIRGIVGFCEARGMMARQTDTSNGLLQCVARRGGPARESDARGARWAQLSAATRNLYPGWTAI</sequence>
<evidence type="ECO:0000313" key="2">
    <source>
        <dbReference type="EMBL" id="KJA21563.1"/>
    </source>
</evidence>
<proteinExistence type="predicted"/>
<name>A0A0D2MDG0_HYPSF</name>
<dbReference type="AlphaFoldDB" id="A0A0D2MDG0"/>
<keyword evidence="3" id="KW-1185">Reference proteome</keyword>
<evidence type="ECO:0000256" key="1">
    <source>
        <dbReference type="SAM" id="MobiDB-lite"/>
    </source>
</evidence>
<feature type="compositionally biased region" description="Basic and acidic residues" evidence="1">
    <location>
        <begin position="1"/>
        <end position="20"/>
    </location>
</feature>
<feature type="region of interest" description="Disordered" evidence="1">
    <location>
        <begin position="1"/>
        <end position="23"/>
    </location>
</feature>